<dbReference type="OrthoDB" id="2333993at2759"/>
<dbReference type="HOGENOM" id="CLU_373006_0_0_1"/>
<feature type="region of interest" description="Disordered" evidence="1">
    <location>
        <begin position="91"/>
        <end position="134"/>
    </location>
</feature>
<feature type="compositionally biased region" description="Basic and acidic residues" evidence="1">
    <location>
        <begin position="205"/>
        <end position="219"/>
    </location>
</feature>
<dbReference type="STRING" id="764103.G7DSR3"/>
<proteinExistence type="predicted"/>
<feature type="region of interest" description="Disordered" evidence="1">
    <location>
        <begin position="183"/>
        <end position="245"/>
    </location>
</feature>
<keyword evidence="3" id="KW-1185">Reference proteome</keyword>
<feature type="region of interest" description="Disordered" evidence="1">
    <location>
        <begin position="441"/>
        <end position="486"/>
    </location>
</feature>
<evidence type="ECO:0000256" key="1">
    <source>
        <dbReference type="SAM" id="MobiDB-lite"/>
    </source>
</evidence>
<evidence type="ECO:0000313" key="2">
    <source>
        <dbReference type="EMBL" id="GAA93621.1"/>
    </source>
</evidence>
<gene>
    <name evidence="2" type="primary">Mo00265</name>
    <name evidence="2" type="ORF">E5Q_00265</name>
</gene>
<protein>
    <submittedName>
        <fullName evidence="2">Uncharacterized protein</fullName>
    </submittedName>
</protein>
<feature type="compositionally biased region" description="Basic and acidic residues" evidence="1">
    <location>
        <begin position="289"/>
        <end position="330"/>
    </location>
</feature>
<sequence>MQHASSVERQPGKSPENSMHRLHDRSEYESTYASTDLPDTMLQALSTPHMLPVPTSYAPDLAGNSEAAQGMHDSESSAFIHPALISALASSGSKESLNRVSDPLQGGSPVKRSELIRGSAASPQQPLNGAQDLRSVPVRWTSASAATQGVVYAFDGDESLSAGSSYDQAAPSDSQLSRAYVLSQPASRQSSLAASNGTRKAVRARSKDSEREKPARYHDVPNNIQDSDEEDTDGARPDGSIPYDPETNERVFICSYCGKEYNGKHARSIWRRHLNDKHKIPLSQQPRKTRWDNDANRPKDDEERRQRTLESKRRWARKNREAQRAKDREAMAAAGLVPRGTPKREKAAVKSRRESPGNTEISRPLPSVRQSNDYMSSSRSDGPPTNHVDVFGSMPITRALSDSALEPRRYIELQEPEPASTGPQPGSAEAASILLALATSASSSPAPGNVQSDEDFEDPDRESMTKQTRSSQPPRHIPSSGGRKRSMLLDTLQVNTQEQPFYKRTRHMSYDSRVPFAASTLRIEQSSPEVFSRGSHSDSESMTSPVNSNAMLAGPSMLSRRRRAVSAQPAIAGDLSGDDDAMTFPPLLTSPIIEMHRAEKGVSSTPPAFGSHNSMRPPGPSSSSSYSVLNTPHLPMAAPATIGRKLPSFYLAQTGHASIPTPFRGFYHPEAKSSPAGPLGYHHALNRDGGDLFSSPAHPSMSRSLGLCPTDTHHHAYQHALPEGTDPAWLQSSPVVRKHLANKRK</sequence>
<feature type="region of interest" description="Disordered" evidence="1">
    <location>
        <begin position="527"/>
        <end position="552"/>
    </location>
</feature>
<dbReference type="InParanoid" id="G7DSR3"/>
<comment type="caution">
    <text evidence="2">The sequence shown here is derived from an EMBL/GenBank/DDBJ whole genome shotgun (WGS) entry which is preliminary data.</text>
</comment>
<reference evidence="2 3" key="2">
    <citation type="journal article" date="2012" name="Open Biol.">
        <title>Characteristics of nucleosomes and linker DNA regions on the genome of the basidiomycete Mixia osmundae revealed by mono- and dinucleosome mapping.</title>
        <authorList>
            <person name="Nishida H."/>
            <person name="Kondo S."/>
            <person name="Matsumoto T."/>
            <person name="Suzuki Y."/>
            <person name="Yoshikawa H."/>
            <person name="Taylor T.D."/>
            <person name="Sugiyama J."/>
        </authorList>
    </citation>
    <scope>NUCLEOTIDE SEQUENCE [LARGE SCALE GENOMIC DNA]</scope>
    <source>
        <strain evidence="3">CBS 9802 / IAM 14324 / JCM 22182 / KY 12970</strain>
    </source>
</reference>
<evidence type="ECO:0000313" key="3">
    <source>
        <dbReference type="Proteomes" id="UP000009131"/>
    </source>
</evidence>
<feature type="compositionally biased region" description="Polar residues" evidence="1">
    <location>
        <begin position="540"/>
        <end position="550"/>
    </location>
</feature>
<feature type="compositionally biased region" description="Basic and acidic residues" evidence="1">
    <location>
        <begin position="18"/>
        <end position="28"/>
    </location>
</feature>
<dbReference type="AlphaFoldDB" id="G7DSR3"/>
<name>G7DSR3_MIXOS</name>
<dbReference type="RefSeq" id="XP_014570464.1">
    <property type="nucleotide sequence ID" value="XM_014714978.1"/>
</dbReference>
<feature type="region of interest" description="Disordered" evidence="1">
    <location>
        <begin position="602"/>
        <end position="626"/>
    </location>
</feature>
<feature type="compositionally biased region" description="Polar residues" evidence="1">
    <location>
        <begin position="184"/>
        <end position="198"/>
    </location>
</feature>
<feature type="region of interest" description="Disordered" evidence="1">
    <location>
        <begin position="1"/>
        <end position="75"/>
    </location>
</feature>
<accession>G7DSR3</accession>
<dbReference type="EMBL" id="BABT02000008">
    <property type="protein sequence ID" value="GAA93621.1"/>
    <property type="molecule type" value="Genomic_DNA"/>
</dbReference>
<feature type="region of interest" description="Disordered" evidence="1">
    <location>
        <begin position="277"/>
        <end position="392"/>
    </location>
</feature>
<organism evidence="2 3">
    <name type="scientific">Mixia osmundae (strain CBS 9802 / IAM 14324 / JCM 22182 / KY 12970)</name>
    <dbReference type="NCBI Taxonomy" id="764103"/>
    <lineage>
        <taxon>Eukaryota</taxon>
        <taxon>Fungi</taxon>
        <taxon>Dikarya</taxon>
        <taxon>Basidiomycota</taxon>
        <taxon>Pucciniomycotina</taxon>
        <taxon>Mixiomycetes</taxon>
        <taxon>Mixiales</taxon>
        <taxon>Mixiaceae</taxon>
        <taxon>Mixia</taxon>
    </lineage>
</organism>
<reference evidence="2 3" key="1">
    <citation type="journal article" date="2011" name="J. Gen. Appl. Microbiol.">
        <title>Draft genome sequencing of the enigmatic basidiomycete Mixia osmundae.</title>
        <authorList>
            <person name="Nishida H."/>
            <person name="Nagatsuka Y."/>
            <person name="Sugiyama J."/>
        </authorList>
    </citation>
    <scope>NUCLEOTIDE SEQUENCE [LARGE SCALE GENOMIC DNA]</scope>
    <source>
        <strain evidence="3">CBS 9802 / IAM 14324 / JCM 22182 / KY 12970</strain>
    </source>
</reference>
<feature type="compositionally biased region" description="Basic and acidic residues" evidence="1">
    <location>
        <begin position="342"/>
        <end position="355"/>
    </location>
</feature>
<dbReference type="eggNOG" id="ENOG502S560">
    <property type="taxonomic scope" value="Eukaryota"/>
</dbReference>
<feature type="compositionally biased region" description="Polar residues" evidence="1">
    <location>
        <begin position="368"/>
        <end position="380"/>
    </location>
</feature>
<dbReference type="Proteomes" id="UP000009131">
    <property type="component" value="Unassembled WGS sequence"/>
</dbReference>